<reference evidence="2 3" key="1">
    <citation type="submission" date="2018-08" db="EMBL/GenBank/DDBJ databases">
        <title>A genome reference for cultivated species of the human gut microbiota.</title>
        <authorList>
            <person name="Zou Y."/>
            <person name="Xue W."/>
            <person name="Luo G."/>
        </authorList>
    </citation>
    <scope>NUCLEOTIDE SEQUENCE [LARGE SCALE GENOMIC DNA]</scope>
    <source>
        <strain evidence="2 3">AF25-11</strain>
    </source>
</reference>
<feature type="coiled-coil region" evidence="1">
    <location>
        <begin position="275"/>
        <end position="330"/>
    </location>
</feature>
<comment type="caution">
    <text evidence="2">The sequence shown here is derived from an EMBL/GenBank/DDBJ whole genome shotgun (WGS) entry which is preliminary data.</text>
</comment>
<evidence type="ECO:0008006" key="4">
    <source>
        <dbReference type="Google" id="ProtNLM"/>
    </source>
</evidence>
<dbReference type="AlphaFoldDB" id="A0A412EWK7"/>
<dbReference type="RefSeq" id="WP_118399343.1">
    <property type="nucleotide sequence ID" value="NZ_QRUK01000050.1"/>
</dbReference>
<keyword evidence="1" id="KW-0175">Coiled coil</keyword>
<name>A0A412EWK7_9FIRM</name>
<proteinExistence type="predicted"/>
<protein>
    <recommendedName>
        <fullName evidence="4">Rpn family recombination-promoting nuclease/putative transposase</fullName>
    </recommendedName>
</protein>
<gene>
    <name evidence="2" type="ORF">DWY33_15485</name>
</gene>
<sequence length="345" mass="39983">MRREKMIRKGIRDVSTASTFAQYDAYAKKILSHKIFLSHILKGTIQEFKDMDPTDIVPLIEGEICVSEVPVEAGLTNQVMKSSGNMITGNNTESTVPTEGTIYYDIIFYVRTKNGRSQIIVNIEAQKKEDNIAYDLFNRGAYYVCRMVSSQKERDFIKSNYNDMVSVYSIWICFNMDQNCMNYFKLKDHTLVGNYRWPGKDDLLNLILVGLDKKFSTVLEEQTGRDSELHHMLRIIFSDRLNGKEKAKLLEETLQISVDEEVREELNDMTGLLYGIEEKTKKETMEEAKKEAEKERREIIQNMLKESFTKEQIKKVLKATDTEIARVEKEMLVIINFISNLRLSA</sequence>
<evidence type="ECO:0000313" key="2">
    <source>
        <dbReference type="EMBL" id="RGR53771.1"/>
    </source>
</evidence>
<evidence type="ECO:0000313" key="3">
    <source>
        <dbReference type="Proteomes" id="UP000283652"/>
    </source>
</evidence>
<evidence type="ECO:0000256" key="1">
    <source>
        <dbReference type="SAM" id="Coils"/>
    </source>
</evidence>
<dbReference type="EMBL" id="QRUK01000050">
    <property type="protein sequence ID" value="RGR53771.1"/>
    <property type="molecule type" value="Genomic_DNA"/>
</dbReference>
<accession>A0A412EWK7</accession>
<dbReference type="Proteomes" id="UP000283652">
    <property type="component" value="Unassembled WGS sequence"/>
</dbReference>
<organism evidence="2 3">
    <name type="scientific">Dorea formicigenerans</name>
    <dbReference type="NCBI Taxonomy" id="39486"/>
    <lineage>
        <taxon>Bacteria</taxon>
        <taxon>Bacillati</taxon>
        <taxon>Bacillota</taxon>
        <taxon>Clostridia</taxon>
        <taxon>Lachnospirales</taxon>
        <taxon>Lachnospiraceae</taxon>
        <taxon>Dorea</taxon>
    </lineage>
</organism>